<feature type="transmembrane region" description="Helical" evidence="1">
    <location>
        <begin position="112"/>
        <end position="130"/>
    </location>
</feature>
<keyword evidence="1" id="KW-0812">Transmembrane</keyword>
<reference evidence="3" key="1">
    <citation type="journal article" date="2019" name="Int. J. Syst. Evol. Microbiol.">
        <title>The Global Catalogue of Microorganisms (GCM) 10K type strain sequencing project: providing services to taxonomists for standard genome sequencing and annotation.</title>
        <authorList>
            <consortium name="The Broad Institute Genomics Platform"/>
            <consortium name="The Broad Institute Genome Sequencing Center for Infectious Disease"/>
            <person name="Wu L."/>
            <person name="Ma J."/>
        </authorList>
    </citation>
    <scope>NUCLEOTIDE SEQUENCE [LARGE SCALE GENOMIC DNA]</scope>
    <source>
        <strain evidence="3">CGMCC 1.12470</strain>
    </source>
</reference>
<dbReference type="RefSeq" id="WP_381091632.1">
    <property type="nucleotide sequence ID" value="NZ_JBHUDX010000116.1"/>
</dbReference>
<keyword evidence="1" id="KW-1133">Transmembrane helix</keyword>
<dbReference type="EMBL" id="JBHUDX010000116">
    <property type="protein sequence ID" value="MFD1663108.1"/>
    <property type="molecule type" value="Genomic_DNA"/>
</dbReference>
<name>A0ABW4J1P2_9ACTN</name>
<keyword evidence="3" id="KW-1185">Reference proteome</keyword>
<evidence type="ECO:0000256" key="1">
    <source>
        <dbReference type="SAM" id="Phobius"/>
    </source>
</evidence>
<gene>
    <name evidence="2" type="ORF">ACFSL4_34305</name>
</gene>
<proteinExistence type="predicted"/>
<protein>
    <submittedName>
        <fullName evidence="2">Uncharacterized protein</fullName>
    </submittedName>
</protein>
<feature type="transmembrane region" description="Helical" evidence="1">
    <location>
        <begin position="136"/>
        <end position="157"/>
    </location>
</feature>
<evidence type="ECO:0000313" key="3">
    <source>
        <dbReference type="Proteomes" id="UP001597261"/>
    </source>
</evidence>
<feature type="transmembrane region" description="Helical" evidence="1">
    <location>
        <begin position="5"/>
        <end position="24"/>
    </location>
</feature>
<evidence type="ECO:0000313" key="2">
    <source>
        <dbReference type="EMBL" id="MFD1663108.1"/>
    </source>
</evidence>
<keyword evidence="1" id="KW-0472">Membrane</keyword>
<organism evidence="2 3">
    <name type="scientific">Streptomyces caeni</name>
    <dbReference type="NCBI Taxonomy" id="2307231"/>
    <lineage>
        <taxon>Bacteria</taxon>
        <taxon>Bacillati</taxon>
        <taxon>Actinomycetota</taxon>
        <taxon>Actinomycetes</taxon>
        <taxon>Kitasatosporales</taxon>
        <taxon>Streptomycetaceae</taxon>
        <taxon>Streptomyces</taxon>
    </lineage>
</organism>
<dbReference type="Proteomes" id="UP001597261">
    <property type="component" value="Unassembled WGS sequence"/>
</dbReference>
<comment type="caution">
    <text evidence="2">The sequence shown here is derived from an EMBL/GenBank/DDBJ whole genome shotgun (WGS) entry which is preliminary data.</text>
</comment>
<feature type="transmembrane region" description="Helical" evidence="1">
    <location>
        <begin position="44"/>
        <end position="64"/>
    </location>
</feature>
<accession>A0ABW4J1P2</accession>
<sequence>MFVEVLVIGIGALAGVFGCVSAVVGYGDMRKLATVLSSTPASGVALSTAYALGIVFDRAADYLLTSPRRRLRRRYFATNAAYGEARRIIIDFPHLMAMSDYARSRMRICRGWFLDCLLLSLAGSLLVWRFPVENRLGIFIAVIMLGGLGAAGFYLSWRSITATGYKKLAQQTLNAAASVPSQSGDLAANA</sequence>